<dbReference type="InterPro" id="IPR027266">
    <property type="entry name" value="TrmE/GcvT-like"/>
</dbReference>
<evidence type="ECO:0000259" key="4">
    <source>
        <dbReference type="Pfam" id="PF01266"/>
    </source>
</evidence>
<feature type="compositionally biased region" description="Basic residues" evidence="2">
    <location>
        <begin position="922"/>
        <end position="933"/>
    </location>
</feature>
<keyword evidence="3" id="KW-0812">Transmembrane</keyword>
<dbReference type="Gene3D" id="2.40.30.110">
    <property type="entry name" value="Aminomethyltransferase beta-barrel domains"/>
    <property type="match status" value="1"/>
</dbReference>
<feature type="transmembrane region" description="Helical" evidence="3">
    <location>
        <begin position="884"/>
        <end position="908"/>
    </location>
</feature>
<dbReference type="Pfam" id="PF01571">
    <property type="entry name" value="GCV_T"/>
    <property type="match status" value="1"/>
</dbReference>
<feature type="transmembrane region" description="Helical" evidence="3">
    <location>
        <begin position="551"/>
        <end position="572"/>
    </location>
</feature>
<dbReference type="InterPro" id="IPR029043">
    <property type="entry name" value="GcvT/YgfZ_C"/>
</dbReference>
<gene>
    <name evidence="7" type="ORF">RDWZM_008467</name>
</gene>
<dbReference type="InterPro" id="IPR013977">
    <property type="entry name" value="GcvT_C"/>
</dbReference>
<comment type="similarity">
    <text evidence="1">Belongs to the GcvT family.</text>
</comment>
<dbReference type="EMBL" id="JAPWDV010000003">
    <property type="protein sequence ID" value="KAJ6217310.1"/>
    <property type="molecule type" value="Genomic_DNA"/>
</dbReference>
<feature type="domain" description="Aminomethyltransferase C-terminal" evidence="6">
    <location>
        <begin position="1965"/>
        <end position="2053"/>
    </location>
</feature>
<proteinExistence type="inferred from homology"/>
<feature type="transmembrane region" description="Helical" evidence="3">
    <location>
        <begin position="687"/>
        <end position="711"/>
    </location>
</feature>
<keyword evidence="8" id="KW-1185">Reference proteome</keyword>
<feature type="domain" description="GCVT N-terminal" evidence="5">
    <location>
        <begin position="1637"/>
        <end position="1947"/>
    </location>
</feature>
<dbReference type="InterPro" id="IPR029370">
    <property type="entry name" value="TMEM117"/>
</dbReference>
<dbReference type="InterPro" id="IPR006222">
    <property type="entry name" value="GCVT_N"/>
</dbReference>
<dbReference type="Gene3D" id="3.30.1360.120">
    <property type="entry name" value="Probable tRNA modification gtpase trme, domain 1"/>
    <property type="match status" value="1"/>
</dbReference>
<dbReference type="Gene3D" id="3.30.70.1400">
    <property type="entry name" value="Aminomethyltransferase beta-barrel domains"/>
    <property type="match status" value="1"/>
</dbReference>
<dbReference type="SUPFAM" id="SSF51905">
    <property type="entry name" value="FAD/NAD(P)-binding domain"/>
    <property type="match status" value="1"/>
</dbReference>
<evidence type="ECO:0000256" key="1">
    <source>
        <dbReference type="ARBA" id="ARBA00008609"/>
    </source>
</evidence>
<evidence type="ECO:0000313" key="8">
    <source>
        <dbReference type="Proteomes" id="UP001142055"/>
    </source>
</evidence>
<evidence type="ECO:0000259" key="5">
    <source>
        <dbReference type="Pfam" id="PF01571"/>
    </source>
</evidence>
<sequence>MNLLLKNGIKVNEEKLGTTLATLNTHLLINRMYQTDVSKLGDNINDSTVVIQSRTNGNEINADEMLHETTRIHLGKHCQSNQPQLEEGVDDVEDDDNAQIENRDRFDEVTLSLDNQNQKIVQKHCLPHKSNLQPKQQSSFNKPSSDQADLNLSQRRRVFNVRTLSDGAGHFNSRRRNMSAEQPTTKLCSKVTTYKDNRSQFSSWRPSRRRLFHNFSEDDKYEDYEDGYHYKNDYTQCTCNLAQTEKSVHILTPTKSEEILFDPTKSAASSIVNHHHPHHHLPQQHVDRLFKGSLNIKSNQGNLSLQQLYKPMEQLNSLVESPQPVSLNSCSSDMIDESHSLTPLINCVADHKHKCEIDFNRSNSSNCSNMDGSQSTDILYFDDDDSSPYRNTIYGCNDSIPLKGTDVSYSTLNHFPDQLNLADETSTDIDDDDTYEDDSDNPHYCKKCNIWFGSLDPSYPFKCNCHKTGTDTMNTYDTQSVYSVHMQKDFRYYLQHPYSRLFVAYFVVFCNFLIFAEDPLSHSLRECSIPILGNVISFLFTKYPSQFEWQLFKGGLGFIAVVFGLICGKYFFHHFLLRRMLRLKMFRDESGTWMIMLISMVIICFCFSKVYNIILRMFHPDPTLYLINSRTGISYASFMKIAACGTWCGDFFTAWMITDMMLQDNLYPDWCRWLRCFWHRHTTIRIVIFWSGALVIASTVITIILTDWICWDNVNQTFFSTTELSRAFLACAILFMDLMIVMQDWDFPHFVSDLNIKLPGLLQPSYTFNFCQKSLKFPEFKIKISGKWFNYGIIVFVMMLDLNMWKNQIIYRPEDFGQYVDPVLHNVYTINETEPLKIDPTDPESFNYTIWTFETRKACIDKATNQSCIHLDSMIKSRYLGYPAMVKALSLIPIACGFVFFFVLTYLYGRFPPKTDKSIGGRLKKRSTMHKSSWRRERRDSRGGHVSWPGITVYTDAKRLARLNRLLNSNEQSLATMSPCRPTYTLPRETNMINPSSIMQSFNSDQNCLSNPYNSSNTVSYVSSSPRTTAQNDQLFSNYLPRFIPQFNGQLLWSTIVSVLSPSSSVRKSTSNTIDLNHPDGTTMEWIPIDNELNNSQMTMNQSKLRAATFVTLPPFQPGTMLQFQTQVVQLPVVVSDHSEPKMHHLLPKYSNLVLARHATSRNNKISFNDYKRFFATVPHSIKKTYFESANDLPNEAKVIIYGDELVSKSLAYHLSNSIGDNVLVIRGNGTQNGKRIRNFHPDLNSFYLNHLNVSNPRSSLLIRHSTELFNMTNCGAIYLAQTEERVKSFKRMISISKLFIPKECGSIELLSPEEIKRKYNFLDVNKIKCGIYVPFDGVVLDRKAEEDKLEQQARSKGVQYFDEFILNKVHVRNDTVSSVELIHPITQEIAKISCEYFVNSANNYLSRNIGKCSTPRVRIPTLACEHQILVTKPFKFNDQSPNEMLPVINDFDNRFTIHQQKDNSFCLSGYEKISHIVRKLYKPRSSDHPVDFEIPTIPERWQNFYYILEPIVNRIPDFREAKYHKLYASTENFTPDGRPLIGQVAELKNYLLAAAVWPSLTGGTAKLLEDIILKRPSSYNHDFWSLDPTRFVPLHSNRIFLFDRLREIPAKARYNINFPTPHNSYQTGHGLRRSPLYSKMKEAGAYFTQIMGYERPAVYLTKETEPYKKELEDCGILAERVLETPSFGKPHWFDAVKSEYAACRERVAILDYSSFTKISISSPNDEALELLQYLCAVDIDMPVGSIRLSGMQNSQGGYENDVSLVRLADNHFFMIAPTEQQSRCYSWLRSHLDEDSNVSIQNVSPDYTAICIMGPYSKLLLIDAIAKVALARGITVPLEEHLREVDNFPFFTAKELPLGPMCAPVLVCNVTHTGELGFVLYMRNAQALAVYQTLLDAGAKYGVQHAGSVVVRALRIEKFLAFWGQDLDTTTTPFECGRGFRVCFDKDFLGKQALLKQKDEGVRRRYVQLVLDTFDCEREPIWPWGGEPIYLEGERDQPVGMTTTTSYGFTLGRMVCIGYIRNPDPNMVITNEFLLGKRFELEIGGKHFLAHINLHSPKLTDTSGQIEGNYLFSRT</sequence>
<name>A0A9Q0M4I2_BLOTA</name>
<dbReference type="Gene3D" id="3.50.50.60">
    <property type="entry name" value="FAD/NAD(P)-binding domain"/>
    <property type="match status" value="1"/>
</dbReference>
<keyword evidence="3" id="KW-1133">Transmembrane helix</keyword>
<feature type="transmembrane region" description="Helical" evidence="3">
    <location>
        <begin position="498"/>
        <end position="516"/>
    </location>
</feature>
<feature type="transmembrane region" description="Helical" evidence="3">
    <location>
        <begin position="788"/>
        <end position="805"/>
    </location>
</feature>
<organism evidence="7 8">
    <name type="scientific">Blomia tropicalis</name>
    <name type="common">Mite</name>
    <dbReference type="NCBI Taxonomy" id="40697"/>
    <lineage>
        <taxon>Eukaryota</taxon>
        <taxon>Metazoa</taxon>
        <taxon>Ecdysozoa</taxon>
        <taxon>Arthropoda</taxon>
        <taxon>Chelicerata</taxon>
        <taxon>Arachnida</taxon>
        <taxon>Acari</taxon>
        <taxon>Acariformes</taxon>
        <taxon>Sarcoptiformes</taxon>
        <taxon>Astigmata</taxon>
        <taxon>Glycyphagoidea</taxon>
        <taxon>Echimyopodidae</taxon>
        <taxon>Blomia</taxon>
    </lineage>
</organism>
<feature type="transmembrane region" description="Helical" evidence="3">
    <location>
        <begin position="723"/>
        <end position="742"/>
    </location>
</feature>
<dbReference type="PANTHER" id="PTHR31226:SF1">
    <property type="entry name" value="TRANSMEMBRANE PROTEIN 117"/>
    <property type="match status" value="1"/>
</dbReference>
<protein>
    <submittedName>
        <fullName evidence="7">Uncharacterized protein</fullName>
    </submittedName>
</protein>
<dbReference type="PANTHER" id="PTHR31226">
    <property type="entry name" value="TRANSMEMBRANE PROTEIN 117"/>
    <property type="match status" value="1"/>
</dbReference>
<keyword evidence="3" id="KW-0472">Membrane</keyword>
<dbReference type="SUPFAM" id="SSF54373">
    <property type="entry name" value="FAD-linked reductases, C-terminal domain"/>
    <property type="match status" value="1"/>
</dbReference>
<comment type="caution">
    <text evidence="7">The sequence shown here is derived from an EMBL/GenBank/DDBJ whole genome shotgun (WGS) entry which is preliminary data.</text>
</comment>
<dbReference type="Proteomes" id="UP001142055">
    <property type="component" value="Chromosome 3"/>
</dbReference>
<evidence type="ECO:0000256" key="3">
    <source>
        <dbReference type="SAM" id="Phobius"/>
    </source>
</evidence>
<evidence type="ECO:0000313" key="7">
    <source>
        <dbReference type="EMBL" id="KAJ6217310.1"/>
    </source>
</evidence>
<dbReference type="FunFam" id="3.30.70.1400:FF:000003">
    <property type="entry name" value="Pyruvate dehydrogenase phosphatase regulatory subunit"/>
    <property type="match status" value="1"/>
</dbReference>
<dbReference type="InterPro" id="IPR036188">
    <property type="entry name" value="FAD/NAD-bd_sf"/>
</dbReference>
<dbReference type="InterPro" id="IPR006076">
    <property type="entry name" value="FAD-dep_OxRdtase"/>
</dbReference>
<evidence type="ECO:0000259" key="6">
    <source>
        <dbReference type="Pfam" id="PF08669"/>
    </source>
</evidence>
<feature type="domain" description="FAD dependent oxidoreductase" evidence="4">
    <location>
        <begin position="1210"/>
        <end position="1557"/>
    </location>
</feature>
<feature type="transmembrane region" description="Helical" evidence="3">
    <location>
        <begin position="593"/>
        <end position="614"/>
    </location>
</feature>
<dbReference type="Gene3D" id="3.30.9.10">
    <property type="entry name" value="D-Amino Acid Oxidase, subunit A, domain 2"/>
    <property type="match status" value="1"/>
</dbReference>
<dbReference type="Pfam" id="PF08669">
    <property type="entry name" value="GCV_T_C"/>
    <property type="match status" value="1"/>
</dbReference>
<dbReference type="Pfam" id="PF15113">
    <property type="entry name" value="TMEM117"/>
    <property type="match status" value="1"/>
</dbReference>
<feature type="compositionally biased region" description="Basic and acidic residues" evidence="2">
    <location>
        <begin position="934"/>
        <end position="943"/>
    </location>
</feature>
<dbReference type="SUPFAM" id="SSF101790">
    <property type="entry name" value="Aminomethyltransferase beta-barrel domain"/>
    <property type="match status" value="1"/>
</dbReference>
<feature type="region of interest" description="Disordered" evidence="2">
    <location>
        <begin position="130"/>
        <end position="149"/>
    </location>
</feature>
<feature type="region of interest" description="Disordered" evidence="2">
    <location>
        <begin position="919"/>
        <end position="943"/>
    </location>
</feature>
<evidence type="ECO:0000256" key="2">
    <source>
        <dbReference type="SAM" id="MobiDB-lite"/>
    </source>
</evidence>
<reference evidence="7" key="1">
    <citation type="submission" date="2022-12" db="EMBL/GenBank/DDBJ databases">
        <title>Genome assemblies of Blomia tropicalis.</title>
        <authorList>
            <person name="Cui Y."/>
        </authorList>
    </citation>
    <scope>NUCLEOTIDE SEQUENCE</scope>
    <source>
        <tissue evidence="7">Adult mites</tissue>
    </source>
</reference>
<dbReference type="Pfam" id="PF01266">
    <property type="entry name" value="DAO"/>
    <property type="match status" value="1"/>
</dbReference>
<dbReference type="GO" id="GO:0070059">
    <property type="term" value="P:intrinsic apoptotic signaling pathway in response to endoplasmic reticulum stress"/>
    <property type="evidence" value="ECO:0007669"/>
    <property type="project" value="TreeGrafter"/>
</dbReference>
<accession>A0A9Q0M4I2</accession>
<dbReference type="SUPFAM" id="SSF103025">
    <property type="entry name" value="Folate-binding domain"/>
    <property type="match status" value="1"/>
</dbReference>